<reference evidence="1 2" key="1">
    <citation type="submission" date="2024-06" db="EMBL/GenBank/DDBJ databases">
        <authorList>
            <person name="Li Z."/>
            <person name="Jiang Y."/>
        </authorList>
    </citation>
    <scope>NUCLEOTIDE SEQUENCE [LARGE SCALE GENOMIC DNA]</scope>
    <source>
        <strain evidence="1 2">HSW-8</strain>
    </source>
</reference>
<name>A0ABV2ADP8_9GAMM</name>
<evidence type="ECO:0000313" key="2">
    <source>
        <dbReference type="Proteomes" id="UP001465331"/>
    </source>
</evidence>
<evidence type="ECO:0000313" key="1">
    <source>
        <dbReference type="EMBL" id="MES0875360.1"/>
    </source>
</evidence>
<accession>A0ABV2ADP8</accession>
<dbReference type="Proteomes" id="UP001465331">
    <property type="component" value="Unassembled WGS sequence"/>
</dbReference>
<protein>
    <submittedName>
        <fullName evidence="1">Uncharacterized protein</fullName>
    </submittedName>
</protein>
<organism evidence="1 2">
    <name type="scientific">Sinimarinibacterium thermocellulolyticum</name>
    <dbReference type="NCBI Taxonomy" id="3170016"/>
    <lineage>
        <taxon>Bacteria</taxon>
        <taxon>Pseudomonadati</taxon>
        <taxon>Pseudomonadota</taxon>
        <taxon>Gammaproteobacteria</taxon>
        <taxon>Nevskiales</taxon>
        <taxon>Nevskiaceae</taxon>
        <taxon>Sinimarinibacterium</taxon>
    </lineage>
</organism>
<dbReference type="EMBL" id="JBEPIJ010000029">
    <property type="protein sequence ID" value="MES0875360.1"/>
    <property type="molecule type" value="Genomic_DNA"/>
</dbReference>
<gene>
    <name evidence="1" type="ORF">ABSH63_15280</name>
</gene>
<proteinExistence type="predicted"/>
<comment type="caution">
    <text evidence="1">The sequence shown here is derived from an EMBL/GenBank/DDBJ whole genome shotgun (WGS) entry which is preliminary data.</text>
</comment>
<keyword evidence="2" id="KW-1185">Reference proteome</keyword>
<sequence>MIRGLLIGPFSGSALEGYIARDEVIPQAESCPDKQYPEVTWDQYGIIPTNEVAVVGRCGAVKFLATAPSNLVMPAMADRIFGTDVADLQLGHALADQLWEHHGAELIAEALRVRGQAGA</sequence>